<dbReference type="Proteomes" id="UP000070226">
    <property type="component" value="Unassembled WGS sequence"/>
</dbReference>
<dbReference type="PATRIC" id="fig|39777.7.peg.385"/>
<evidence type="ECO:0000313" key="3">
    <source>
        <dbReference type="Proteomes" id="UP000070226"/>
    </source>
</evidence>
<proteinExistence type="predicted"/>
<accession>A0A133S6E4</accession>
<sequence>MKLPIALVLAGLSIVSSVAYGASPEHATPKSIVASQADALSVLPEQYKSYATKMNTVVKDTKHGYTFTIPWRVNDGVMIDMDVRSESEHIQGYSFNLSGPNQDDAYTVSFTKRNNTPQGNVSQKVWNTTWYDVPIKGMTDEEYLRIWRQHSNVFDANDIVGGFFPKKGAQAARWSRTTPKSYAEMTSTEKVHSIFEAEFIMEKDPTHRYNLVSTYPPIQAKFMEQGLMETTVPSFSLLDTKKTGSTLNNVKKLLTGSSDINVAEGLKFISPKGFTRINDPKKITFTKDKIRLDIESFSVPVQAVSSAMPTMMGKQMLGDQYVKSLVDVNKATIERYETHIIDGSVMFYVAGTMKNPEVADTNTAETVTFGATIILGNNGNVGVARMIAPISTVLTTPELIDILDGFKLTNSLNINNSSQVL</sequence>
<feature type="signal peptide" evidence="1">
    <location>
        <begin position="1"/>
        <end position="21"/>
    </location>
</feature>
<feature type="chain" id="PRO_5039506790" evidence="1">
    <location>
        <begin position="22"/>
        <end position="421"/>
    </location>
</feature>
<name>A0A133S6E4_9FIRM</name>
<organism evidence="2">
    <name type="scientific">Veillonella atypica</name>
    <dbReference type="NCBI Taxonomy" id="39777"/>
    <lineage>
        <taxon>Bacteria</taxon>
        <taxon>Bacillati</taxon>
        <taxon>Bacillota</taxon>
        <taxon>Negativicutes</taxon>
        <taxon>Veillonellales</taxon>
        <taxon>Veillonellaceae</taxon>
        <taxon>Veillonella</taxon>
    </lineage>
</organism>
<dbReference type="AlphaFoldDB" id="A0A133S6E4"/>
<keyword evidence="1" id="KW-0732">Signal</keyword>
<evidence type="ECO:0000256" key="1">
    <source>
        <dbReference type="SAM" id="SignalP"/>
    </source>
</evidence>
<dbReference type="STRING" id="39777.B7L28_01680"/>
<reference evidence="2 3" key="1">
    <citation type="submission" date="2016-01" db="EMBL/GenBank/DDBJ databases">
        <authorList>
            <person name="Oliw E.H."/>
        </authorList>
    </citation>
    <scope>NUCLEOTIDE SEQUENCE [LARGE SCALE GENOMIC DNA]</scope>
    <source>
        <strain evidence="2 3">CMW7756B</strain>
    </source>
</reference>
<dbReference type="RefSeq" id="WP_038123647.1">
    <property type="nucleotide sequence ID" value="NZ_DBFOUP010000088.1"/>
</dbReference>
<comment type="caution">
    <text evidence="2">The sequence shown here is derived from an EMBL/GenBank/DDBJ whole genome shotgun (WGS) entry which is preliminary data.</text>
</comment>
<evidence type="ECO:0000313" key="2">
    <source>
        <dbReference type="EMBL" id="KXA65249.1"/>
    </source>
</evidence>
<gene>
    <name evidence="2" type="ORF">HMPREF3233_00395</name>
</gene>
<protein>
    <submittedName>
        <fullName evidence="2">Uncharacterized protein</fullName>
    </submittedName>
</protein>
<dbReference type="EMBL" id="LRQT01000007">
    <property type="protein sequence ID" value="KXA65249.1"/>
    <property type="molecule type" value="Genomic_DNA"/>
</dbReference>